<dbReference type="EMBL" id="MT234338">
    <property type="protein sequence ID" value="QIW87209.1"/>
    <property type="molecule type" value="Genomic_DNA"/>
</dbReference>
<evidence type="ECO:0000313" key="1">
    <source>
        <dbReference type="EMBL" id="QIW87209.1"/>
    </source>
</evidence>
<sequence length="49" mass="5781">MIDMEYDYSEYGFCYVFHKHKVVFICSRIITEGYLSAGSIQYEQDTLGE</sequence>
<gene>
    <name evidence="1" type="ORF">Ab1vBOLIVR1_gp14</name>
</gene>
<reference evidence="1 2" key="1">
    <citation type="submission" date="2020-03" db="EMBL/GenBank/DDBJ databases">
        <authorList>
            <person name="Holtappels D."/>
            <person name="Bomans J.P.J."/>
            <person name="Lavigne R."/>
            <person name="Wagemans J."/>
        </authorList>
    </citation>
    <scope>NUCLEOTIDE SEQUENCE [LARGE SCALE GENOMIC DNA]</scope>
    <source>
        <strain evidence="1 2">OLIVR1</strain>
    </source>
</reference>
<organism evidence="1 2">
    <name type="scientific">Agrobacterium phage OLIVR1</name>
    <dbReference type="NCBI Taxonomy" id="2723769"/>
    <lineage>
        <taxon>Viruses</taxon>
        <taxon>Duplodnaviria</taxon>
        <taxon>Heunggongvirae</taxon>
        <taxon>Uroviricota</taxon>
        <taxon>Caudoviricetes</taxon>
        <taxon>Schitoviridae</taxon>
        <taxon>Oliverunavirus</taxon>
        <taxon>Oliverunavirus OLIVR1</taxon>
    </lineage>
</organism>
<accession>A0A858MRI6</accession>
<protein>
    <submittedName>
        <fullName evidence="1">Uncharacterized protein</fullName>
    </submittedName>
</protein>
<evidence type="ECO:0000313" key="2">
    <source>
        <dbReference type="Proteomes" id="UP000671973"/>
    </source>
</evidence>
<proteinExistence type="predicted"/>
<dbReference type="Proteomes" id="UP000671973">
    <property type="component" value="Segment"/>
</dbReference>
<keyword evidence="2" id="KW-1185">Reference proteome</keyword>
<name>A0A858MRI6_9CAUD</name>